<dbReference type="AlphaFoldDB" id="A0ABC9GXL5"/>
<protein>
    <recommendedName>
        <fullName evidence="3">LOB domain-containing protein</fullName>
    </recommendedName>
</protein>
<comment type="caution">
    <text evidence="4">The sequence shown here is derived from an EMBL/GenBank/DDBJ whole genome shotgun (WGS) entry which is preliminary data.</text>
</comment>
<dbReference type="PANTHER" id="PTHR31301:SF169">
    <property type="entry name" value="LOB DOMAIN-CONTAINING PROTEIN 27"/>
    <property type="match status" value="1"/>
</dbReference>
<evidence type="ECO:0000313" key="6">
    <source>
        <dbReference type="Proteomes" id="UP001497457"/>
    </source>
</evidence>
<evidence type="ECO:0000256" key="2">
    <source>
        <dbReference type="SAM" id="MobiDB-lite"/>
    </source>
</evidence>
<dbReference type="PANTHER" id="PTHR31301">
    <property type="entry name" value="LOB DOMAIN-CONTAINING PROTEIN 4-RELATED"/>
    <property type="match status" value="1"/>
</dbReference>
<feature type="compositionally biased region" description="Basic and acidic residues" evidence="2">
    <location>
        <begin position="278"/>
        <end position="308"/>
    </location>
</feature>
<feature type="domain" description="LOB" evidence="3">
    <location>
        <begin position="8"/>
        <end position="109"/>
    </location>
</feature>
<sequence length="308" mass="33239">MASGGGAAACAACKYQRRRCTPDCPFAEFFPQDRSRVFRNAHRLFGVSNILKTLAHAGREKRREAMHCIIYESQAWDINPATGCVPIIQDLQRWIRLAELDLRHAYAGIHAYRAAAAGTAQGGLPNSNGGDPSASSSSAALPPPFQFQLVTGNDDGGGVAAEAFGGGGGLPFTMYGGEQQQMMMNAAAASEGENIELQMPTWMMMQPPQYEMASAATAAADMAGKVVPQLPQQQDYRFFIDAMMVPQAEHQQQPVAIKPAAELDDEMSYLVDGMDGDTEMHHESTSMDSSDEKAALKAHKMEDANGFK</sequence>
<evidence type="ECO:0000313" key="5">
    <source>
        <dbReference type="EMBL" id="CAM0151215.1"/>
    </source>
</evidence>
<gene>
    <name evidence="4" type="ORF">URODEC1_LOCUS119615</name>
    <name evidence="5" type="ORF">URODEC1_LOCUS124216</name>
</gene>
<dbReference type="EMBL" id="CAXIPR030004480">
    <property type="protein sequence ID" value="CAM0151215.1"/>
    <property type="molecule type" value="Genomic_DNA"/>
</dbReference>
<reference evidence="4" key="1">
    <citation type="submission" date="2024-10" db="EMBL/GenBank/DDBJ databases">
        <authorList>
            <person name="Ryan C."/>
        </authorList>
    </citation>
    <scope>NUCLEOTIDE SEQUENCE [LARGE SCALE GENOMIC DNA]</scope>
</reference>
<evidence type="ECO:0000259" key="3">
    <source>
        <dbReference type="PROSITE" id="PS50891"/>
    </source>
</evidence>
<dbReference type="Pfam" id="PF03195">
    <property type="entry name" value="LOB"/>
    <property type="match status" value="1"/>
</dbReference>
<evidence type="ECO:0000313" key="4">
    <source>
        <dbReference type="EMBL" id="CAM0145976.1"/>
    </source>
</evidence>
<dbReference type="EMBL" id="CAXIPR030000415">
    <property type="protein sequence ID" value="CAM0145976.1"/>
    <property type="molecule type" value="Genomic_DNA"/>
</dbReference>
<comment type="similarity">
    <text evidence="1">Belongs to the LOB domain-containing protein family.</text>
</comment>
<evidence type="ECO:0000256" key="1">
    <source>
        <dbReference type="ARBA" id="ARBA00005474"/>
    </source>
</evidence>
<proteinExistence type="inferred from homology"/>
<dbReference type="Proteomes" id="UP001497457">
    <property type="component" value="Unassembled WGS sequence"/>
</dbReference>
<keyword evidence="6" id="KW-1185">Reference proteome</keyword>
<dbReference type="PROSITE" id="PS50891">
    <property type="entry name" value="LOB"/>
    <property type="match status" value="1"/>
</dbReference>
<dbReference type="InterPro" id="IPR004883">
    <property type="entry name" value="LOB"/>
</dbReference>
<organism evidence="4 6">
    <name type="scientific">Urochloa decumbens</name>
    <dbReference type="NCBI Taxonomy" id="240449"/>
    <lineage>
        <taxon>Eukaryota</taxon>
        <taxon>Viridiplantae</taxon>
        <taxon>Streptophyta</taxon>
        <taxon>Embryophyta</taxon>
        <taxon>Tracheophyta</taxon>
        <taxon>Spermatophyta</taxon>
        <taxon>Magnoliopsida</taxon>
        <taxon>Liliopsida</taxon>
        <taxon>Poales</taxon>
        <taxon>Poaceae</taxon>
        <taxon>PACMAD clade</taxon>
        <taxon>Panicoideae</taxon>
        <taxon>Panicodae</taxon>
        <taxon>Paniceae</taxon>
        <taxon>Melinidinae</taxon>
        <taxon>Urochloa</taxon>
    </lineage>
</organism>
<accession>A0ABC9GXL5</accession>
<name>A0ABC9GXL5_9POAL</name>
<feature type="region of interest" description="Disordered" evidence="2">
    <location>
        <begin position="275"/>
        <end position="308"/>
    </location>
</feature>